<dbReference type="NCBIfam" id="TIGR00599">
    <property type="entry name" value="rad18"/>
    <property type="match status" value="1"/>
</dbReference>
<comment type="caution">
    <text evidence="21">The sequence shown here is derived from an EMBL/GenBank/DDBJ whole genome shotgun (WGS) entry which is preliminary data.</text>
</comment>
<dbReference type="InterPro" id="IPR013083">
    <property type="entry name" value="Znf_RING/FYVE/PHD"/>
</dbReference>
<comment type="pathway">
    <text evidence="3 17">Protein modification; protein ubiquitination.</text>
</comment>
<evidence type="ECO:0000313" key="22">
    <source>
        <dbReference type="Proteomes" id="UP000297452"/>
    </source>
</evidence>
<evidence type="ECO:0000256" key="4">
    <source>
        <dbReference type="ARBA" id="ARBA00009506"/>
    </source>
</evidence>
<sequence>MSPPSKRKNATSKTFITKKSTKTHIEEAMNIRGPKDDSFDIADSTDWLGTPLSKFADVDSLLRCQVCKDFFTTPMITSCSHTFCSLCIRRCLNNDSKCPTCRSNDQEVKLKSNAAIEDLVEAFKRARPAALELARKPAAESTVTSPKRKRERSDLDGLDEQANKKTRASTRQAARRLENSEAAQEAVIVIDEGDNDANFEPDDGLTACPVCNRRMTAKSVEAHIGRCLAESETTLQSTSILSKPSLPLSQPVRRPERLPVVNFSLIKDQALKKKLIDLGISAGGGREMMRKRLTEYTTIWNANCDAKNPRSTAQLKRDLDSWERTLGSRAPQPSALSAHIKGKDFDGQAWGEEHKNGFKDLIAQARQKVAKNKPSKELEADSLTSTTVLPASSQNPPDIALSGDVREGRQDFLPEIQRDWVSGNNPIPPLTGASETNSPLPNGRFFSESAGIPEYVMDAPPSSQYDKNMPITHVQERQDAVAEAGAGAGADINNNGPMWP</sequence>
<keyword evidence="7 17" id="KW-0808">Transferase</keyword>
<dbReference type="SUPFAM" id="SSF57850">
    <property type="entry name" value="RING/U-box"/>
    <property type="match status" value="1"/>
</dbReference>
<feature type="region of interest" description="Disordered" evidence="18">
    <location>
        <begin position="478"/>
        <end position="500"/>
    </location>
</feature>
<dbReference type="UniPathway" id="UPA00143"/>
<evidence type="ECO:0000256" key="11">
    <source>
        <dbReference type="ARBA" id="ARBA00022786"/>
    </source>
</evidence>
<dbReference type="STRING" id="278944.A0A4Z1JJ21"/>
<reference evidence="21 22" key="1">
    <citation type="submission" date="2017-12" db="EMBL/GenBank/DDBJ databases">
        <title>Comparative genomics of Botrytis spp.</title>
        <authorList>
            <person name="Valero-Jimenez C.A."/>
            <person name="Tapia P."/>
            <person name="Veloso J."/>
            <person name="Silva-Moreno E."/>
            <person name="Staats M."/>
            <person name="Valdes J.H."/>
            <person name="Van Kan J.A.L."/>
        </authorList>
    </citation>
    <scope>NUCLEOTIDE SEQUENCE [LARGE SCALE GENOMIC DNA]</scope>
    <source>
        <strain evidence="21 22">MUCL2120</strain>
    </source>
</reference>
<comment type="function">
    <text evidence="17">E3 RING-finger protein, member of the UBC2/RAD6 epistasis group. Associates to the E2 ubiquitin conjugating enzyme UBC2/RAD6 to form the UBC2-RAD18 ubiquitin ligase complex involved in postreplicative repair (PRR) of damaged DNA.</text>
</comment>
<dbReference type="Proteomes" id="UP000297452">
    <property type="component" value="Unassembled WGS sequence"/>
</dbReference>
<dbReference type="OrthoDB" id="9049620at2759"/>
<dbReference type="PROSITE" id="PS00518">
    <property type="entry name" value="ZF_RING_1"/>
    <property type="match status" value="1"/>
</dbReference>
<dbReference type="Gene3D" id="3.30.40.10">
    <property type="entry name" value="Zinc/RING finger domain, C3HC4 (zinc finger)"/>
    <property type="match status" value="1"/>
</dbReference>
<comment type="subcellular location">
    <subcellularLocation>
        <location evidence="2 17">Nucleus</location>
    </subcellularLocation>
</comment>
<evidence type="ECO:0000259" key="20">
    <source>
        <dbReference type="PROSITE" id="PS50800"/>
    </source>
</evidence>
<comment type="subunit">
    <text evidence="17">Interacts with E2 UBC2, forming a complex with ubiquitin ligase activity.</text>
</comment>
<evidence type="ECO:0000256" key="16">
    <source>
        <dbReference type="PROSITE-ProRule" id="PRU00175"/>
    </source>
</evidence>
<evidence type="ECO:0000256" key="14">
    <source>
        <dbReference type="ARBA" id="ARBA00023204"/>
    </source>
</evidence>
<dbReference type="GO" id="GO:0003697">
    <property type="term" value="F:single-stranded DNA binding"/>
    <property type="evidence" value="ECO:0007669"/>
    <property type="project" value="UniProtKB-UniRule"/>
</dbReference>
<evidence type="ECO:0000256" key="1">
    <source>
        <dbReference type="ARBA" id="ARBA00000900"/>
    </source>
</evidence>
<evidence type="ECO:0000259" key="19">
    <source>
        <dbReference type="PROSITE" id="PS50089"/>
    </source>
</evidence>
<dbReference type="PANTHER" id="PTHR14134:SF2">
    <property type="entry name" value="E3 UBIQUITIN-PROTEIN LIGASE RAD18"/>
    <property type="match status" value="1"/>
</dbReference>
<comment type="similarity">
    <text evidence="4 17">Belongs to the RAD18 family.</text>
</comment>
<feature type="domain" description="SAP" evidence="20">
    <location>
        <begin position="263"/>
        <end position="297"/>
    </location>
</feature>
<keyword evidence="9 17" id="KW-0227">DNA damage</keyword>
<dbReference type="Pfam" id="PF13923">
    <property type="entry name" value="zf-C3HC4_2"/>
    <property type="match status" value="1"/>
</dbReference>
<evidence type="ECO:0000256" key="10">
    <source>
        <dbReference type="ARBA" id="ARBA00022771"/>
    </source>
</evidence>
<dbReference type="InterPro" id="IPR001841">
    <property type="entry name" value="Znf_RING"/>
</dbReference>
<dbReference type="PROSITE" id="PS50089">
    <property type="entry name" value="ZF_RING_2"/>
    <property type="match status" value="1"/>
</dbReference>
<keyword evidence="13 17" id="KW-0238">DNA-binding</keyword>
<comment type="catalytic activity">
    <reaction evidence="1 17">
        <text>S-ubiquitinyl-[E2 ubiquitin-conjugating enzyme]-L-cysteine + [acceptor protein]-L-lysine = [E2 ubiquitin-conjugating enzyme]-L-cysteine + N(6)-ubiquitinyl-[acceptor protein]-L-lysine.</text>
        <dbReference type="EC" id="2.3.2.27"/>
    </reaction>
</comment>
<accession>A0A4Z1JJ21</accession>
<keyword evidence="22" id="KW-1185">Reference proteome</keyword>
<feature type="region of interest" description="Disordered" evidence="18">
    <location>
        <begin position="372"/>
        <end position="398"/>
    </location>
</feature>
<dbReference type="GO" id="GO:0005634">
    <property type="term" value="C:nucleus"/>
    <property type="evidence" value="ECO:0007669"/>
    <property type="project" value="UniProtKB-SubCell"/>
</dbReference>
<evidence type="ECO:0000256" key="17">
    <source>
        <dbReference type="RuleBase" id="RU368093"/>
    </source>
</evidence>
<evidence type="ECO:0000256" key="9">
    <source>
        <dbReference type="ARBA" id="ARBA00022763"/>
    </source>
</evidence>
<evidence type="ECO:0000313" key="21">
    <source>
        <dbReference type="EMBL" id="TGO68967.1"/>
    </source>
</evidence>
<keyword evidence="11 17" id="KW-0833">Ubl conjugation pathway</keyword>
<dbReference type="PROSITE" id="PS50800">
    <property type="entry name" value="SAP"/>
    <property type="match status" value="1"/>
</dbReference>
<dbReference type="GO" id="GO:0006281">
    <property type="term" value="P:DNA repair"/>
    <property type="evidence" value="ECO:0007669"/>
    <property type="project" value="UniProtKB-KW"/>
</dbReference>
<dbReference type="GO" id="GO:0006513">
    <property type="term" value="P:protein monoubiquitination"/>
    <property type="evidence" value="ECO:0007669"/>
    <property type="project" value="InterPro"/>
</dbReference>
<dbReference type="InterPro" id="IPR039577">
    <property type="entry name" value="Rad18"/>
</dbReference>
<evidence type="ECO:0000256" key="13">
    <source>
        <dbReference type="ARBA" id="ARBA00023125"/>
    </source>
</evidence>
<keyword evidence="8 17" id="KW-0479">Metal-binding</keyword>
<keyword evidence="14 17" id="KW-0234">DNA repair</keyword>
<evidence type="ECO:0000256" key="18">
    <source>
        <dbReference type="SAM" id="MobiDB-lite"/>
    </source>
</evidence>
<organism evidence="21 22">
    <name type="scientific">Botryotinia narcissicola</name>
    <dbReference type="NCBI Taxonomy" id="278944"/>
    <lineage>
        <taxon>Eukaryota</taxon>
        <taxon>Fungi</taxon>
        <taxon>Dikarya</taxon>
        <taxon>Ascomycota</taxon>
        <taxon>Pezizomycotina</taxon>
        <taxon>Leotiomycetes</taxon>
        <taxon>Helotiales</taxon>
        <taxon>Sclerotiniaceae</taxon>
        <taxon>Botryotinia</taxon>
    </lineage>
</organism>
<feature type="compositionally biased region" description="Polar residues" evidence="18">
    <location>
        <begin position="382"/>
        <end position="396"/>
    </location>
</feature>
<dbReference type="FunFam" id="3.30.40.10:FF:000172">
    <property type="entry name" value="E3 ubiquitin-protein ligase RAD18"/>
    <property type="match status" value="1"/>
</dbReference>
<keyword evidence="12 17" id="KW-0862">Zinc</keyword>
<evidence type="ECO:0000256" key="15">
    <source>
        <dbReference type="ARBA" id="ARBA00023242"/>
    </source>
</evidence>
<dbReference type="GO" id="GO:0061630">
    <property type="term" value="F:ubiquitin protein ligase activity"/>
    <property type="evidence" value="ECO:0007669"/>
    <property type="project" value="UniProtKB-UniRule"/>
</dbReference>
<dbReference type="PANTHER" id="PTHR14134">
    <property type="entry name" value="E3 UBIQUITIN-PROTEIN LIGASE RAD18"/>
    <property type="match status" value="1"/>
</dbReference>
<dbReference type="InterPro" id="IPR003034">
    <property type="entry name" value="SAP_dom"/>
</dbReference>
<protein>
    <recommendedName>
        <fullName evidence="6 17">Postreplication repair E3 ubiquitin-protein ligase RAD18</fullName>
        <ecNumber evidence="5 17">2.3.2.27</ecNumber>
    </recommendedName>
    <alternativeName>
        <fullName evidence="17">RING-type E3 ubiquitin transferase RAD18</fullName>
    </alternativeName>
</protein>
<dbReference type="AlphaFoldDB" id="A0A4Z1JJ21"/>
<evidence type="ECO:0000256" key="7">
    <source>
        <dbReference type="ARBA" id="ARBA00022679"/>
    </source>
</evidence>
<evidence type="ECO:0000256" key="2">
    <source>
        <dbReference type="ARBA" id="ARBA00004123"/>
    </source>
</evidence>
<dbReference type="EC" id="2.3.2.27" evidence="5 17"/>
<dbReference type="InterPro" id="IPR004580">
    <property type="entry name" value="Rad18_fungi"/>
</dbReference>
<dbReference type="SMART" id="SM00184">
    <property type="entry name" value="RING"/>
    <property type="match status" value="1"/>
</dbReference>
<dbReference type="GO" id="GO:0008270">
    <property type="term" value="F:zinc ion binding"/>
    <property type="evidence" value="ECO:0007669"/>
    <property type="project" value="UniProtKB-KW"/>
</dbReference>
<name>A0A4Z1JJ21_9HELO</name>
<evidence type="ECO:0000256" key="3">
    <source>
        <dbReference type="ARBA" id="ARBA00004906"/>
    </source>
</evidence>
<feature type="domain" description="RING-type" evidence="19">
    <location>
        <begin position="64"/>
        <end position="102"/>
    </location>
</feature>
<evidence type="ECO:0000256" key="6">
    <source>
        <dbReference type="ARBA" id="ARBA00015551"/>
    </source>
</evidence>
<dbReference type="GO" id="GO:0097505">
    <property type="term" value="C:Rad6-Rad18 complex"/>
    <property type="evidence" value="ECO:0007669"/>
    <property type="project" value="TreeGrafter"/>
</dbReference>
<evidence type="ECO:0000256" key="8">
    <source>
        <dbReference type="ARBA" id="ARBA00022723"/>
    </source>
</evidence>
<proteinExistence type="inferred from homology"/>
<keyword evidence="10 16" id="KW-0863">Zinc-finger</keyword>
<evidence type="ECO:0000256" key="12">
    <source>
        <dbReference type="ARBA" id="ARBA00022833"/>
    </source>
</evidence>
<dbReference type="InterPro" id="IPR017907">
    <property type="entry name" value="Znf_RING_CS"/>
</dbReference>
<feature type="region of interest" description="Disordered" evidence="18">
    <location>
        <begin position="134"/>
        <end position="179"/>
    </location>
</feature>
<dbReference type="EMBL" id="PQXJ01000017">
    <property type="protein sequence ID" value="TGO68967.1"/>
    <property type="molecule type" value="Genomic_DNA"/>
</dbReference>
<gene>
    <name evidence="21" type="ORF">BOTNAR_0017g00300</name>
</gene>
<keyword evidence="15 17" id="KW-0539">Nucleus</keyword>
<evidence type="ECO:0000256" key="5">
    <source>
        <dbReference type="ARBA" id="ARBA00012483"/>
    </source>
</evidence>
<dbReference type="CDD" id="cd16529">
    <property type="entry name" value="RING-HC_RAD18"/>
    <property type="match status" value="1"/>
</dbReference>
<dbReference type="GO" id="GO:0006301">
    <property type="term" value="P:DNA damage tolerance"/>
    <property type="evidence" value="ECO:0007669"/>
    <property type="project" value="InterPro"/>
</dbReference>